<sequence>MDEPDEQTSQSLFFLGIRQLVPFQIGSSRYVTIFRTPSLKTPSLSKNFCSFLNAQPTDPVRYPHLGQAFDFNLYYQHLKTRNCLSVYENLLFESSGSSIRMIENPLIVDNWSRVSPSISTRSLCTSLSINKSNTFGIANTIRNSVIFSITNDPISRFMNTAFLETDPDNFSRPADAKVSFFIEGESLTILEDGTITLYSQNNVISKLEIPVEEDFAMSSVDFASHPRVIAASFHNAVQLFDLRLENPYQDIIACPIQNASSILPIDMHQIAVSSNTGIDFIDLRFPTESSTKFEYHFSSLPMSLFITKIENSGRVFDSIVAQCSEASETLFFPYTESEFAAPLRPFDIIMKPFETLEQESLTGVAAVNKTFFLQFESGAVIGVELSSDEPPRRHFFTTIMREEDGGHRDTFKFQPQFTSFSSLSSSKSKNDNDDFKWENAFPEVSTQPLKNMLHKQPDVEKPEDPGTKGYLIEEKDALLLGDADIPTALSLFWNNHIEIARNTM</sequence>
<name>A0ABR2GLQ8_9EUKA</name>
<gene>
    <name evidence="2" type="ORF">M9Y10_011464</name>
    <name evidence="1" type="ORF">M9Y10_021475</name>
</gene>
<protein>
    <submittedName>
        <fullName evidence="1">Uncharacterized protein</fullName>
    </submittedName>
</protein>
<evidence type="ECO:0000313" key="3">
    <source>
        <dbReference type="Proteomes" id="UP001470230"/>
    </source>
</evidence>
<keyword evidence="3" id="KW-1185">Reference proteome</keyword>
<proteinExistence type="predicted"/>
<dbReference type="EMBL" id="JAPFFF010000282">
    <property type="protein sequence ID" value="KAK8834854.1"/>
    <property type="molecule type" value="Genomic_DNA"/>
</dbReference>
<comment type="caution">
    <text evidence="1">The sequence shown here is derived from an EMBL/GenBank/DDBJ whole genome shotgun (WGS) entry which is preliminary data.</text>
</comment>
<dbReference type="Proteomes" id="UP001470230">
    <property type="component" value="Unassembled WGS sequence"/>
</dbReference>
<accession>A0ABR2GLQ8</accession>
<evidence type="ECO:0000313" key="2">
    <source>
        <dbReference type="EMBL" id="KAK8863774.1"/>
    </source>
</evidence>
<organism evidence="1 3">
    <name type="scientific">Tritrichomonas musculus</name>
    <dbReference type="NCBI Taxonomy" id="1915356"/>
    <lineage>
        <taxon>Eukaryota</taxon>
        <taxon>Metamonada</taxon>
        <taxon>Parabasalia</taxon>
        <taxon>Tritrichomonadida</taxon>
        <taxon>Tritrichomonadidae</taxon>
        <taxon>Tritrichomonas</taxon>
    </lineage>
</organism>
<evidence type="ECO:0000313" key="1">
    <source>
        <dbReference type="EMBL" id="KAK8834854.1"/>
    </source>
</evidence>
<reference evidence="1 3" key="1">
    <citation type="submission" date="2024-04" db="EMBL/GenBank/DDBJ databases">
        <title>Tritrichomonas musculus Genome.</title>
        <authorList>
            <person name="Alves-Ferreira E."/>
            <person name="Grigg M."/>
            <person name="Lorenzi H."/>
            <person name="Galac M."/>
        </authorList>
    </citation>
    <scope>NUCLEOTIDE SEQUENCE [LARGE SCALE GENOMIC DNA]</scope>
    <source>
        <strain evidence="1 3">EAF2021</strain>
    </source>
</reference>
<dbReference type="EMBL" id="JAPFFF010000017">
    <property type="protein sequence ID" value="KAK8863774.1"/>
    <property type="molecule type" value="Genomic_DNA"/>
</dbReference>